<organism evidence="2 3">
    <name type="scientific">Musa acuminata subsp. malaccensis</name>
    <name type="common">Wild banana</name>
    <name type="synonym">Musa malaccensis</name>
    <dbReference type="NCBI Taxonomy" id="214687"/>
    <lineage>
        <taxon>Eukaryota</taxon>
        <taxon>Viridiplantae</taxon>
        <taxon>Streptophyta</taxon>
        <taxon>Embryophyta</taxon>
        <taxon>Tracheophyta</taxon>
        <taxon>Spermatophyta</taxon>
        <taxon>Magnoliopsida</taxon>
        <taxon>Liliopsida</taxon>
        <taxon>Zingiberales</taxon>
        <taxon>Musaceae</taxon>
        <taxon>Musa</taxon>
    </lineage>
</organism>
<reference evidence="2" key="1">
    <citation type="submission" date="2021-05" db="UniProtKB">
        <authorList>
            <consortium name="EnsemblPlants"/>
        </authorList>
    </citation>
    <scope>IDENTIFICATION</scope>
    <source>
        <strain evidence="2">subsp. malaccensis</strain>
    </source>
</reference>
<name>A0A804KK68_MUSAM</name>
<dbReference type="Gene3D" id="3.40.970.10">
    <property type="entry name" value="Ribonuclease H1, N-terminal domain"/>
    <property type="match status" value="1"/>
</dbReference>
<dbReference type="AlphaFoldDB" id="A0A804KK68"/>
<dbReference type="Gramene" id="Ma09_t16330.1">
    <property type="protein sequence ID" value="Ma09_p16330.1"/>
    <property type="gene ID" value="Ma09_g16330"/>
</dbReference>
<dbReference type="EnsemblPlants" id="Ma09_t16330.1">
    <property type="protein sequence ID" value="Ma09_p16330.1"/>
    <property type="gene ID" value="Ma09_g16330"/>
</dbReference>
<evidence type="ECO:0000313" key="2">
    <source>
        <dbReference type="EnsemblPlants" id="Ma09_p16330.1"/>
    </source>
</evidence>
<evidence type="ECO:0000256" key="1">
    <source>
        <dbReference type="SAM" id="MobiDB-lite"/>
    </source>
</evidence>
<feature type="region of interest" description="Disordered" evidence="1">
    <location>
        <begin position="154"/>
        <end position="174"/>
    </location>
</feature>
<dbReference type="InParanoid" id="A0A804KK68"/>
<accession>A0A804KK68</accession>
<sequence>MSSLSGWKAGTKLLRINFKSTGLYFRFFSTGHARSSPSLNVNRQELIEEKGDALYDVRKGNHVGPYLSLSDCQSQISDPLVNGYQGYSLEKEAETYFASCGLKNALYLLNAKDLKEDLFGILVPCPFQEPTVAIPIADLPEKISVITDEPVKEHLKSEYSSQQKQPSDKSIYAH</sequence>
<dbReference type="OMA" id="ETYFASC"/>
<protein>
    <submittedName>
        <fullName evidence="2">Uncharacterized protein</fullName>
    </submittedName>
</protein>
<keyword evidence="3" id="KW-1185">Reference proteome</keyword>
<proteinExistence type="predicted"/>
<evidence type="ECO:0000313" key="3">
    <source>
        <dbReference type="Proteomes" id="UP000012960"/>
    </source>
</evidence>
<dbReference type="Proteomes" id="UP000012960">
    <property type="component" value="Unplaced"/>
</dbReference>
<dbReference type="InterPro" id="IPR037056">
    <property type="entry name" value="RNase_H1_N_sf"/>
</dbReference>